<feature type="transmembrane region" description="Helical" evidence="1">
    <location>
        <begin position="149"/>
        <end position="171"/>
    </location>
</feature>
<reference evidence="2 3" key="1">
    <citation type="submission" date="2019-01" db="EMBL/GenBank/DDBJ databases">
        <title>Bacillus sp. M5HDSG1-1, whole genome shotgun sequence.</title>
        <authorList>
            <person name="Tuo L."/>
        </authorList>
    </citation>
    <scope>NUCLEOTIDE SEQUENCE [LARGE SCALE GENOMIC DNA]</scope>
    <source>
        <strain evidence="2 3">M5HDSG1-1</strain>
    </source>
</reference>
<dbReference type="EMBL" id="RZTZ01000009">
    <property type="protein sequence ID" value="RVT59537.1"/>
    <property type="molecule type" value="Genomic_DNA"/>
</dbReference>
<name>A0A437K7J2_9BACI</name>
<comment type="caution">
    <text evidence="2">The sequence shown here is derived from an EMBL/GenBank/DDBJ whole genome shotgun (WGS) entry which is preliminary data.</text>
</comment>
<dbReference type="Proteomes" id="UP000288024">
    <property type="component" value="Unassembled WGS sequence"/>
</dbReference>
<feature type="transmembrane region" description="Helical" evidence="1">
    <location>
        <begin position="124"/>
        <end position="142"/>
    </location>
</feature>
<keyword evidence="1" id="KW-0812">Transmembrane</keyword>
<keyword evidence="1" id="KW-1133">Transmembrane helix</keyword>
<feature type="transmembrane region" description="Helical" evidence="1">
    <location>
        <begin position="101"/>
        <end position="118"/>
    </location>
</feature>
<keyword evidence="1" id="KW-0472">Membrane</keyword>
<sequence>MTPLSFFIYVLIAVLITNVPLVGKYVSVIATLVHEIGHGIAAILCGGRLKQIHLYANTEGMALTTHTDWFSKFITTLAGYIFTSAFGLFSIWMISKDATKLLIFTYLAFLVLTLLLWIRNFYGFIWIISFGSLFLLLLVYSTDFYQEQIIYLITCIIFTESIKSACIIMYLSFKYPHDAGDATSLKEIIKVIPASIWGILFFVQSLYFGWQGIRLILNQV</sequence>
<organism evidence="2 3">
    <name type="scientific">Niallia taxi</name>
    <dbReference type="NCBI Taxonomy" id="2499688"/>
    <lineage>
        <taxon>Bacteria</taxon>
        <taxon>Bacillati</taxon>
        <taxon>Bacillota</taxon>
        <taxon>Bacilli</taxon>
        <taxon>Bacillales</taxon>
        <taxon>Bacillaceae</taxon>
        <taxon>Niallia</taxon>
    </lineage>
</organism>
<evidence type="ECO:0000313" key="2">
    <source>
        <dbReference type="EMBL" id="RVT59537.1"/>
    </source>
</evidence>
<proteinExistence type="predicted"/>
<dbReference type="AlphaFoldDB" id="A0A437K7J2"/>
<keyword evidence="3" id="KW-1185">Reference proteome</keyword>
<accession>A0A437K7J2</accession>
<dbReference type="GeneID" id="87619079"/>
<feature type="transmembrane region" description="Helical" evidence="1">
    <location>
        <begin position="6"/>
        <end position="22"/>
    </location>
</feature>
<dbReference type="Pfam" id="PF13398">
    <property type="entry name" value="Peptidase_M50B"/>
    <property type="match status" value="1"/>
</dbReference>
<protein>
    <submittedName>
        <fullName evidence="2">M50 family peptidase</fullName>
    </submittedName>
</protein>
<gene>
    <name evidence="2" type="ORF">EM808_19790</name>
</gene>
<dbReference type="InterPro" id="IPR049500">
    <property type="entry name" value="Peptidase_M50B-like"/>
</dbReference>
<feature type="transmembrane region" description="Helical" evidence="1">
    <location>
        <begin position="69"/>
        <end position="94"/>
    </location>
</feature>
<feature type="transmembrane region" description="Helical" evidence="1">
    <location>
        <begin position="191"/>
        <end position="210"/>
    </location>
</feature>
<evidence type="ECO:0000313" key="3">
    <source>
        <dbReference type="Proteomes" id="UP000288024"/>
    </source>
</evidence>
<evidence type="ECO:0000256" key="1">
    <source>
        <dbReference type="SAM" id="Phobius"/>
    </source>
</evidence>
<dbReference type="RefSeq" id="WP_127739971.1">
    <property type="nucleotide sequence ID" value="NZ_CAJCKN010000005.1"/>
</dbReference>